<feature type="region of interest" description="Disordered" evidence="9">
    <location>
        <begin position="176"/>
        <end position="217"/>
    </location>
</feature>
<dbReference type="PANTHER" id="PTHR31403">
    <property type="entry name" value="PHOSPHOLIPASE A1-IBETA2, CHLOROPLASTIC"/>
    <property type="match status" value="1"/>
</dbReference>
<dbReference type="EMBL" id="LR743591">
    <property type="protein sequence ID" value="CAA2618160.1"/>
    <property type="molecule type" value="Genomic_DNA"/>
</dbReference>
<evidence type="ECO:0000256" key="2">
    <source>
        <dbReference type="ARBA" id="ARBA00010701"/>
    </source>
</evidence>
<evidence type="ECO:0000256" key="3">
    <source>
        <dbReference type="ARBA" id="ARBA00022528"/>
    </source>
</evidence>
<sequence length="283" mass="31160">MSNIDILDWVVRPEVAGPWSTKSNWMGYVAVSNAEETSRIGRRDIVVAWRGTVRVSEWYKDAQILFKPLRGDAKVEHGFLSLYHDKEQSSRFNEESASEMIYGERDEEVSLTVTGHSLGGALALLSAHEAAAAAIPGLSHVSVISFGAPRVGNREFVKELEDRGVKVLRLVNKQDLVPRMPGPSSTRRSGNSSTWIGSSCDVPAPGRRAPQPAGGFRKDAKRDIALVNKWGAALRDDLHIPSGWFQASMKEIQTDSRGLLVARRREPEDVPQPPRSPLTAPCN</sequence>
<evidence type="ECO:0000256" key="8">
    <source>
        <dbReference type="ARBA" id="ARBA00023098"/>
    </source>
</evidence>
<comment type="similarity">
    <text evidence="2">Belongs to the AB hydrolase superfamily. Lipase family.</text>
</comment>
<dbReference type="Pfam" id="PF01764">
    <property type="entry name" value="Lipase_3"/>
    <property type="match status" value="1"/>
</dbReference>
<keyword evidence="4" id="KW-0934">Plastid</keyword>
<keyword evidence="12" id="KW-1185">Reference proteome</keyword>
<evidence type="ECO:0000313" key="11">
    <source>
        <dbReference type="EMBL" id="CAA2618160.1"/>
    </source>
</evidence>
<dbReference type="InterPro" id="IPR002921">
    <property type="entry name" value="Fungal_lipase-type"/>
</dbReference>
<dbReference type="Proteomes" id="UP001189122">
    <property type="component" value="Unassembled WGS sequence"/>
</dbReference>
<dbReference type="PANTHER" id="PTHR31403:SF11">
    <property type="entry name" value="OS12G0614500 PROTEIN"/>
    <property type="match status" value="1"/>
</dbReference>
<dbReference type="EMBL" id="CACRZD030000004">
    <property type="protein sequence ID" value="CAA6657876.1"/>
    <property type="molecule type" value="Genomic_DNA"/>
</dbReference>
<name>A0A7I8IJ09_SPIIN</name>
<dbReference type="GO" id="GO:0004620">
    <property type="term" value="F:phospholipase activity"/>
    <property type="evidence" value="ECO:0007669"/>
    <property type="project" value="TreeGrafter"/>
</dbReference>
<keyword evidence="8" id="KW-0443">Lipid metabolism</keyword>
<dbReference type="Gene3D" id="3.40.50.1820">
    <property type="entry name" value="alpha/beta hydrolase"/>
    <property type="match status" value="1"/>
</dbReference>
<keyword evidence="7" id="KW-0442">Lipid degradation</keyword>
<organism evidence="11">
    <name type="scientific">Spirodela intermedia</name>
    <name type="common">Intermediate duckweed</name>
    <dbReference type="NCBI Taxonomy" id="51605"/>
    <lineage>
        <taxon>Eukaryota</taxon>
        <taxon>Viridiplantae</taxon>
        <taxon>Streptophyta</taxon>
        <taxon>Embryophyta</taxon>
        <taxon>Tracheophyta</taxon>
        <taxon>Spermatophyta</taxon>
        <taxon>Magnoliopsida</taxon>
        <taxon>Liliopsida</taxon>
        <taxon>Araceae</taxon>
        <taxon>Lemnoideae</taxon>
        <taxon>Spirodela</taxon>
    </lineage>
</organism>
<evidence type="ECO:0000256" key="1">
    <source>
        <dbReference type="ARBA" id="ARBA00004229"/>
    </source>
</evidence>
<dbReference type="CDD" id="cd00519">
    <property type="entry name" value="Lipase_3"/>
    <property type="match status" value="1"/>
</dbReference>
<feature type="domain" description="Fungal lipase-type" evidence="10">
    <location>
        <begin position="46"/>
        <end position="182"/>
    </location>
</feature>
<evidence type="ECO:0000256" key="7">
    <source>
        <dbReference type="ARBA" id="ARBA00022963"/>
    </source>
</evidence>
<keyword evidence="5" id="KW-0378">Hydrolase</keyword>
<evidence type="ECO:0000313" key="12">
    <source>
        <dbReference type="Proteomes" id="UP001189122"/>
    </source>
</evidence>
<reference evidence="11 12" key="1">
    <citation type="submission" date="2019-12" db="EMBL/GenBank/DDBJ databases">
        <authorList>
            <person name="Scholz U."/>
            <person name="Mascher M."/>
            <person name="Fiebig A."/>
        </authorList>
    </citation>
    <scope>NUCLEOTIDE SEQUENCE</scope>
</reference>
<accession>A0A7I8IJ09</accession>
<comment type="subcellular location">
    <subcellularLocation>
        <location evidence="1">Plastid</location>
        <location evidence="1">Chloroplast</location>
    </subcellularLocation>
</comment>
<feature type="compositionally biased region" description="Polar residues" evidence="9">
    <location>
        <begin position="183"/>
        <end position="197"/>
    </location>
</feature>
<keyword evidence="3" id="KW-0150">Chloroplast</keyword>
<evidence type="ECO:0000256" key="5">
    <source>
        <dbReference type="ARBA" id="ARBA00022801"/>
    </source>
</evidence>
<evidence type="ECO:0000256" key="4">
    <source>
        <dbReference type="ARBA" id="ARBA00022640"/>
    </source>
</evidence>
<proteinExistence type="inferred from homology"/>
<dbReference type="SUPFAM" id="SSF53474">
    <property type="entry name" value="alpha/beta-Hydrolases"/>
    <property type="match status" value="1"/>
</dbReference>
<evidence type="ECO:0000256" key="9">
    <source>
        <dbReference type="SAM" id="MobiDB-lite"/>
    </source>
</evidence>
<dbReference type="AlphaFoldDB" id="A0A7I8IJ09"/>
<dbReference type="GO" id="GO:0016042">
    <property type="term" value="P:lipid catabolic process"/>
    <property type="evidence" value="ECO:0007669"/>
    <property type="project" value="UniProtKB-KW"/>
</dbReference>
<feature type="region of interest" description="Disordered" evidence="9">
    <location>
        <begin position="262"/>
        <end position="283"/>
    </location>
</feature>
<dbReference type="GO" id="GO:0009507">
    <property type="term" value="C:chloroplast"/>
    <property type="evidence" value="ECO:0007669"/>
    <property type="project" value="UniProtKB-SubCell"/>
</dbReference>
<dbReference type="InterPro" id="IPR029058">
    <property type="entry name" value="AB_hydrolase_fold"/>
</dbReference>
<evidence type="ECO:0000256" key="6">
    <source>
        <dbReference type="ARBA" id="ARBA00022946"/>
    </source>
</evidence>
<protein>
    <recommendedName>
        <fullName evidence="10">Fungal lipase-type domain-containing protein</fullName>
    </recommendedName>
</protein>
<feature type="compositionally biased region" description="Low complexity" evidence="9">
    <location>
        <begin position="203"/>
        <end position="215"/>
    </location>
</feature>
<evidence type="ECO:0000259" key="10">
    <source>
        <dbReference type="Pfam" id="PF01764"/>
    </source>
</evidence>
<gene>
    <name evidence="11" type="ORF">SI7747_04004327</name>
</gene>
<keyword evidence="6" id="KW-0809">Transit peptide</keyword>